<keyword evidence="2" id="KW-1003">Cell membrane</keyword>
<evidence type="ECO:0000256" key="1">
    <source>
        <dbReference type="ARBA" id="ARBA00022448"/>
    </source>
</evidence>
<dbReference type="PROSITE" id="PS50893">
    <property type="entry name" value="ABC_TRANSPORTER_2"/>
    <property type="match status" value="1"/>
</dbReference>
<dbReference type="SUPFAM" id="SSF52540">
    <property type="entry name" value="P-loop containing nucleoside triphosphate hydrolases"/>
    <property type="match status" value="1"/>
</dbReference>
<dbReference type="Pfam" id="PF00005">
    <property type="entry name" value="ABC_tran"/>
    <property type="match status" value="1"/>
</dbReference>
<evidence type="ECO:0000313" key="9">
    <source>
        <dbReference type="EMBL" id="ABD87593.1"/>
    </source>
</evidence>
<dbReference type="GO" id="GO:0022857">
    <property type="term" value="F:transmembrane transporter activity"/>
    <property type="evidence" value="ECO:0007669"/>
    <property type="project" value="UniProtKB-ARBA"/>
</dbReference>
<dbReference type="GO" id="GO:0005524">
    <property type="term" value="F:ATP binding"/>
    <property type="evidence" value="ECO:0007669"/>
    <property type="project" value="UniProtKB-KW"/>
</dbReference>
<dbReference type="InterPro" id="IPR017871">
    <property type="entry name" value="ABC_transporter-like_CS"/>
</dbReference>
<dbReference type="CDD" id="cd03255">
    <property type="entry name" value="ABC_MJ0796_LolCDE_FtsE"/>
    <property type="match status" value="1"/>
</dbReference>
<dbReference type="OrthoDB" id="9786950at2"/>
<dbReference type="GO" id="GO:0098796">
    <property type="term" value="C:membrane protein complex"/>
    <property type="evidence" value="ECO:0007669"/>
    <property type="project" value="UniProtKB-ARBA"/>
</dbReference>
<keyword evidence="1" id="KW-0813">Transport</keyword>
<keyword evidence="5" id="KW-1278">Translocase</keyword>
<dbReference type="eggNOG" id="COG1136">
    <property type="taxonomic scope" value="Bacteria"/>
</dbReference>
<keyword evidence="4" id="KW-0067">ATP-binding</keyword>
<evidence type="ECO:0000256" key="2">
    <source>
        <dbReference type="ARBA" id="ARBA00022519"/>
    </source>
</evidence>
<comment type="function">
    <text evidence="6">Involved in beta-(1--&gt;2)glucan export. Transmembrane domains (TMD) form a pore in the inner membrane and the ATP-binding domain (NBD) is responsible for energy generation.</text>
</comment>
<dbReference type="PANTHER" id="PTHR24220">
    <property type="entry name" value="IMPORT ATP-BINDING PROTEIN"/>
    <property type="match status" value="1"/>
</dbReference>
<keyword evidence="2" id="KW-0997">Cell inner membrane</keyword>
<evidence type="ECO:0000256" key="3">
    <source>
        <dbReference type="ARBA" id="ARBA00022741"/>
    </source>
</evidence>
<dbReference type="RefSeq" id="WP_011472494.1">
    <property type="nucleotide sequence ID" value="NC_007925.1"/>
</dbReference>
<reference evidence="9" key="1">
    <citation type="submission" date="2006-03" db="EMBL/GenBank/DDBJ databases">
        <title>Complete sequence of Rhodopseudomonas palustris BisB18.</title>
        <authorList>
            <consortium name="US DOE Joint Genome Institute"/>
            <person name="Copeland A."/>
            <person name="Lucas S."/>
            <person name="Lapidus A."/>
            <person name="Barry K."/>
            <person name="Detter J.C."/>
            <person name="Glavina del Rio T."/>
            <person name="Hammon N."/>
            <person name="Israni S."/>
            <person name="Dalin E."/>
            <person name="Tice H."/>
            <person name="Pitluck S."/>
            <person name="Chain P."/>
            <person name="Malfatti S."/>
            <person name="Shin M."/>
            <person name="Vergez L."/>
            <person name="Schmutz J."/>
            <person name="Larimer F."/>
            <person name="Land M."/>
            <person name="Hauser L."/>
            <person name="Pelletier D.A."/>
            <person name="Kyrpides N."/>
            <person name="Anderson I."/>
            <person name="Oda Y."/>
            <person name="Harwood C.S."/>
            <person name="Richardson P."/>
        </authorList>
    </citation>
    <scope>NUCLEOTIDE SEQUENCE [LARGE SCALE GENOMIC DNA]</scope>
    <source>
        <strain evidence="9">BisB18</strain>
    </source>
</reference>
<evidence type="ECO:0000256" key="4">
    <source>
        <dbReference type="ARBA" id="ARBA00022840"/>
    </source>
</evidence>
<protein>
    <submittedName>
        <fullName evidence="9">ABC transporter related</fullName>
    </submittedName>
</protein>
<dbReference type="STRING" id="316056.RPC_2038"/>
<dbReference type="Gene3D" id="3.40.50.300">
    <property type="entry name" value="P-loop containing nucleotide triphosphate hydrolases"/>
    <property type="match status" value="1"/>
</dbReference>
<sequence>MTVHISLEKVSRIYRMPETEVVAVSDVELLIDEGEYVAITGASGSGKSTLMAVIGCLDRATSGNYLLAGRPTQRLGDNELAALRNREIGFVFQQFHLLQRETALENVALPLIYADCPLAERLRRSREMLERVGLGERLLHKPPELSGGQQQRVAIARALVMRPRLLLADEPTGALDSATSEEILQLLADVNRASSTVIIVTHDRSVAAHAGRTIRLHDGRVVDDARAPRIAVR</sequence>
<dbReference type="EMBL" id="CP000301">
    <property type="protein sequence ID" value="ABD87593.1"/>
    <property type="molecule type" value="Genomic_DNA"/>
</dbReference>
<keyword evidence="2" id="KW-0472">Membrane</keyword>
<dbReference type="FunFam" id="3.40.50.300:FF:000032">
    <property type="entry name" value="Export ABC transporter ATP-binding protein"/>
    <property type="match status" value="1"/>
</dbReference>
<dbReference type="PANTHER" id="PTHR24220:SF86">
    <property type="entry name" value="ABC TRANSPORTER ABCH.1"/>
    <property type="match status" value="1"/>
</dbReference>
<dbReference type="InterPro" id="IPR015854">
    <property type="entry name" value="ABC_transpr_LolD-like"/>
</dbReference>
<dbReference type="PROSITE" id="PS00211">
    <property type="entry name" value="ABC_TRANSPORTER_1"/>
    <property type="match status" value="1"/>
</dbReference>
<dbReference type="InterPro" id="IPR003593">
    <property type="entry name" value="AAA+_ATPase"/>
</dbReference>
<evidence type="ECO:0000256" key="7">
    <source>
        <dbReference type="ARBA" id="ARBA00038388"/>
    </source>
</evidence>
<organism evidence="9">
    <name type="scientific">Rhodopseudomonas palustris (strain BisB18)</name>
    <dbReference type="NCBI Taxonomy" id="316056"/>
    <lineage>
        <taxon>Bacteria</taxon>
        <taxon>Pseudomonadati</taxon>
        <taxon>Pseudomonadota</taxon>
        <taxon>Alphaproteobacteria</taxon>
        <taxon>Hyphomicrobiales</taxon>
        <taxon>Nitrobacteraceae</taxon>
        <taxon>Rhodopseudomonas</taxon>
    </lineage>
</organism>
<dbReference type="GO" id="GO:0016887">
    <property type="term" value="F:ATP hydrolysis activity"/>
    <property type="evidence" value="ECO:0007669"/>
    <property type="project" value="InterPro"/>
</dbReference>
<dbReference type="SMART" id="SM00382">
    <property type="entry name" value="AAA"/>
    <property type="match status" value="1"/>
</dbReference>
<dbReference type="KEGG" id="rpc:RPC_2038"/>
<dbReference type="InterPro" id="IPR027417">
    <property type="entry name" value="P-loop_NTPase"/>
</dbReference>
<dbReference type="InterPro" id="IPR017911">
    <property type="entry name" value="MacB-like_ATP-bd"/>
</dbReference>
<evidence type="ECO:0000256" key="5">
    <source>
        <dbReference type="ARBA" id="ARBA00022967"/>
    </source>
</evidence>
<gene>
    <name evidence="9" type="ordered locus">RPC_2038</name>
</gene>
<keyword evidence="3" id="KW-0547">Nucleotide-binding</keyword>
<feature type="domain" description="ABC transporter" evidence="8">
    <location>
        <begin position="5"/>
        <end position="232"/>
    </location>
</feature>
<evidence type="ECO:0000256" key="6">
    <source>
        <dbReference type="ARBA" id="ARBA00024722"/>
    </source>
</evidence>
<dbReference type="InterPro" id="IPR003439">
    <property type="entry name" value="ABC_transporter-like_ATP-bd"/>
</dbReference>
<dbReference type="AlphaFoldDB" id="Q216U3"/>
<dbReference type="GO" id="GO:0005886">
    <property type="term" value="C:plasma membrane"/>
    <property type="evidence" value="ECO:0007669"/>
    <property type="project" value="TreeGrafter"/>
</dbReference>
<comment type="similarity">
    <text evidence="7">Belongs to the ABC transporter superfamily. Macrolide exporter (TC 3.A.1.122) family.</text>
</comment>
<evidence type="ECO:0000259" key="8">
    <source>
        <dbReference type="PROSITE" id="PS50893"/>
    </source>
</evidence>
<accession>Q216U3</accession>
<dbReference type="HOGENOM" id="CLU_000604_1_22_5"/>
<name>Q216U3_RHOPB</name>
<proteinExistence type="inferred from homology"/>